<evidence type="ECO:0000313" key="2">
    <source>
        <dbReference type="Proteomes" id="UP001346149"/>
    </source>
</evidence>
<protein>
    <submittedName>
        <fullName evidence="1">Uncharacterized protein</fullName>
    </submittedName>
</protein>
<accession>A0AAN7RIC7</accession>
<name>A0AAN7RIC7_TRANT</name>
<evidence type="ECO:0000313" key="1">
    <source>
        <dbReference type="EMBL" id="KAK4798033.1"/>
    </source>
</evidence>
<dbReference type="Proteomes" id="UP001346149">
    <property type="component" value="Unassembled WGS sequence"/>
</dbReference>
<comment type="caution">
    <text evidence="1">The sequence shown here is derived from an EMBL/GenBank/DDBJ whole genome shotgun (WGS) entry which is preliminary data.</text>
</comment>
<dbReference type="AlphaFoldDB" id="A0AAN7RIC7"/>
<reference evidence="1 2" key="1">
    <citation type="journal article" date="2023" name="Hortic Res">
        <title>Pangenome of water caltrop reveals structural variations and asymmetric subgenome divergence after allopolyploidization.</title>
        <authorList>
            <person name="Zhang X."/>
            <person name="Chen Y."/>
            <person name="Wang L."/>
            <person name="Yuan Y."/>
            <person name="Fang M."/>
            <person name="Shi L."/>
            <person name="Lu R."/>
            <person name="Comes H.P."/>
            <person name="Ma Y."/>
            <person name="Chen Y."/>
            <person name="Huang G."/>
            <person name="Zhou Y."/>
            <person name="Zheng Z."/>
            <person name="Qiu Y."/>
        </authorList>
    </citation>
    <scope>NUCLEOTIDE SEQUENCE [LARGE SCALE GENOMIC DNA]</scope>
    <source>
        <strain evidence="1">F231</strain>
    </source>
</reference>
<sequence>MEPISVDGGEPRLAVAQARPQHIWLKMSFRSQISLFASFTAFAKFPPNKRPSFGFIEAHPNTLLPICQRL</sequence>
<proteinExistence type="predicted"/>
<keyword evidence="2" id="KW-1185">Reference proteome</keyword>
<gene>
    <name evidence="1" type="ORF">SAY86_030359</name>
</gene>
<organism evidence="1 2">
    <name type="scientific">Trapa natans</name>
    <name type="common">Water chestnut</name>
    <dbReference type="NCBI Taxonomy" id="22666"/>
    <lineage>
        <taxon>Eukaryota</taxon>
        <taxon>Viridiplantae</taxon>
        <taxon>Streptophyta</taxon>
        <taxon>Embryophyta</taxon>
        <taxon>Tracheophyta</taxon>
        <taxon>Spermatophyta</taxon>
        <taxon>Magnoliopsida</taxon>
        <taxon>eudicotyledons</taxon>
        <taxon>Gunneridae</taxon>
        <taxon>Pentapetalae</taxon>
        <taxon>rosids</taxon>
        <taxon>malvids</taxon>
        <taxon>Myrtales</taxon>
        <taxon>Lythraceae</taxon>
        <taxon>Trapa</taxon>
    </lineage>
</organism>
<dbReference type="EMBL" id="JAXQNO010000005">
    <property type="protein sequence ID" value="KAK4798033.1"/>
    <property type="molecule type" value="Genomic_DNA"/>
</dbReference>